<feature type="domain" description="HIG1" evidence="7">
    <location>
        <begin position="167"/>
        <end position="258"/>
    </location>
</feature>
<protein>
    <recommendedName>
        <fullName evidence="7">HIG1 domain-containing protein</fullName>
    </recommendedName>
</protein>
<dbReference type="InterPro" id="IPR040153">
    <property type="entry name" value="Rcf2"/>
</dbReference>
<dbReference type="GO" id="GO:0005739">
    <property type="term" value="C:mitochondrion"/>
    <property type="evidence" value="ECO:0007669"/>
    <property type="project" value="UniProtKB-SubCell"/>
</dbReference>
<evidence type="ECO:0000256" key="5">
    <source>
        <dbReference type="SAM" id="MobiDB-lite"/>
    </source>
</evidence>
<reference evidence="8 9" key="1">
    <citation type="journal article" date="2011" name="J. Gen. Appl. Microbiol.">
        <title>Draft genome sequencing of the enigmatic yeast Saitoella complicata.</title>
        <authorList>
            <person name="Nishida H."/>
            <person name="Hamamoto M."/>
            <person name="Sugiyama J."/>
        </authorList>
    </citation>
    <scope>NUCLEOTIDE SEQUENCE [LARGE SCALE GENOMIC DNA]</scope>
    <source>
        <strain evidence="8 9">NRRL Y-17804</strain>
    </source>
</reference>
<name>A0A0E9NJE0_SAICN</name>
<feature type="transmembrane region" description="Helical" evidence="6">
    <location>
        <begin position="109"/>
        <end position="127"/>
    </location>
</feature>
<reference evidence="8 9" key="3">
    <citation type="journal article" date="2015" name="Genome Announc.">
        <title>Draft Genome Sequence of the Archiascomycetous Yeast Saitoella complicata.</title>
        <authorList>
            <person name="Yamauchi K."/>
            <person name="Kondo S."/>
            <person name="Hamamoto M."/>
            <person name="Takahashi Y."/>
            <person name="Ogura Y."/>
            <person name="Hayashi T."/>
            <person name="Nishida H."/>
        </authorList>
    </citation>
    <scope>NUCLEOTIDE SEQUENCE [LARGE SCALE GENOMIC DNA]</scope>
    <source>
        <strain evidence="8 9">NRRL Y-17804</strain>
    </source>
</reference>
<dbReference type="OMA" id="KIITATW"/>
<feature type="region of interest" description="Disordered" evidence="5">
    <location>
        <begin position="1"/>
        <end position="26"/>
    </location>
</feature>
<comment type="subcellular location">
    <subcellularLocation>
        <location evidence="1">Mitochondrion</location>
    </subcellularLocation>
</comment>
<reference evidence="8 9" key="2">
    <citation type="journal article" date="2014" name="J. Gen. Appl. Microbiol.">
        <title>The early diverging ascomycetous budding yeast Saitoella complicata has three histone deacetylases belonging to the Clr6, Hos2, and Rpd3 lineages.</title>
        <authorList>
            <person name="Nishida H."/>
            <person name="Matsumoto T."/>
            <person name="Kondo S."/>
            <person name="Hamamoto M."/>
            <person name="Yoshikawa H."/>
        </authorList>
    </citation>
    <scope>NUCLEOTIDE SEQUENCE [LARGE SCALE GENOMIC DNA]</scope>
    <source>
        <strain evidence="8 9">NRRL Y-17804</strain>
    </source>
</reference>
<evidence type="ECO:0000256" key="6">
    <source>
        <dbReference type="SAM" id="Phobius"/>
    </source>
</evidence>
<dbReference type="PROSITE" id="PS51503">
    <property type="entry name" value="HIG1"/>
    <property type="match status" value="1"/>
</dbReference>
<evidence type="ECO:0000256" key="4">
    <source>
        <dbReference type="ARBA" id="ARBA00023136"/>
    </source>
</evidence>
<dbReference type="InterPro" id="IPR007667">
    <property type="entry name" value="Hypoxia_induced_domain"/>
</dbReference>
<accession>A0A0E9NJE0</accession>
<dbReference type="AlphaFoldDB" id="A0A0E9NJE0"/>
<keyword evidence="9" id="KW-1185">Reference proteome</keyword>
<feature type="compositionally biased region" description="Pro residues" evidence="5">
    <location>
        <begin position="12"/>
        <end position="26"/>
    </location>
</feature>
<dbReference type="Proteomes" id="UP000033140">
    <property type="component" value="Unassembled WGS sequence"/>
</dbReference>
<comment type="caution">
    <text evidence="8">The sequence shown here is derived from an EMBL/GenBank/DDBJ whole genome shotgun (WGS) entry which is preliminary data.</text>
</comment>
<evidence type="ECO:0000259" key="7">
    <source>
        <dbReference type="PROSITE" id="PS51503"/>
    </source>
</evidence>
<dbReference type="PANTHER" id="PTHR28018:SF3">
    <property type="entry name" value="RESPIRATORY SUPERCOMPLEX FACTOR 2, MITOCHONDRIAL"/>
    <property type="match status" value="1"/>
</dbReference>
<keyword evidence="4 6" id="KW-0472">Membrane</keyword>
<feature type="region of interest" description="Disordered" evidence="5">
    <location>
        <begin position="299"/>
        <end position="319"/>
    </location>
</feature>
<keyword evidence="2 6" id="KW-0812">Transmembrane</keyword>
<feature type="transmembrane region" description="Helical" evidence="6">
    <location>
        <begin position="230"/>
        <end position="248"/>
    </location>
</feature>
<evidence type="ECO:0000313" key="9">
    <source>
        <dbReference type="Proteomes" id="UP000033140"/>
    </source>
</evidence>
<dbReference type="STRING" id="698492.A0A0E9NJE0"/>
<proteinExistence type="predicted"/>
<dbReference type="EMBL" id="BACD03000027">
    <property type="protein sequence ID" value="GAO49959.1"/>
    <property type="molecule type" value="Genomic_DNA"/>
</dbReference>
<dbReference type="Pfam" id="PF04588">
    <property type="entry name" value="HIG_1_N"/>
    <property type="match status" value="1"/>
</dbReference>
<evidence type="ECO:0000313" key="8">
    <source>
        <dbReference type="EMBL" id="GAO49959.1"/>
    </source>
</evidence>
<evidence type="ECO:0000256" key="3">
    <source>
        <dbReference type="ARBA" id="ARBA00022989"/>
    </source>
</evidence>
<organism evidence="8 9">
    <name type="scientific">Saitoella complicata (strain BCRC 22490 / CBS 7301 / JCM 7358 / NBRC 10748 / NRRL Y-17804)</name>
    <dbReference type="NCBI Taxonomy" id="698492"/>
    <lineage>
        <taxon>Eukaryota</taxon>
        <taxon>Fungi</taxon>
        <taxon>Dikarya</taxon>
        <taxon>Ascomycota</taxon>
        <taxon>Taphrinomycotina</taxon>
        <taxon>Taphrinomycotina incertae sedis</taxon>
        <taxon>Saitoella</taxon>
    </lineage>
</organism>
<keyword evidence="3 6" id="KW-1133">Transmembrane helix</keyword>
<feature type="transmembrane region" description="Helical" evidence="6">
    <location>
        <begin position="197"/>
        <end position="215"/>
    </location>
</feature>
<evidence type="ECO:0000256" key="2">
    <source>
        <dbReference type="ARBA" id="ARBA00022692"/>
    </source>
</evidence>
<dbReference type="GO" id="GO:0033617">
    <property type="term" value="P:mitochondrial respiratory chain complex IV assembly"/>
    <property type="evidence" value="ECO:0007669"/>
    <property type="project" value="TreeGrafter"/>
</dbReference>
<evidence type="ECO:0000256" key="1">
    <source>
        <dbReference type="ARBA" id="ARBA00004173"/>
    </source>
</evidence>
<sequence length="319" mass="35504">MHQTSKNRCQFPFPPDSSPTHQAPPPSSGLYFLPVKGFRRRAPAGVHVCDYDIAVQRLPPRLTNRNLEKQKISRFYERQQPYYNEMKVLTKEQEEEHYQAALKAGAKGGLVWTGVALAGCAVAQRYVPSFKNWTLPLKAFIVTSIGTAGVVIVGEKGSRQYEISQWGELPPEDKIDYSNLSFSQATLRWAIENKYKIVLGAWVLSMAGSLGFVWQNRYLSSSQKLVQARMYAQGLTLAVLLASASIGVNDSYEDKGRDVTIPDPANPGKTITIHEGKESYPGENDWQVAVAQEEAKLKAQGKMNEKGQLINKDGSVKQL</sequence>
<feature type="transmembrane region" description="Helical" evidence="6">
    <location>
        <begin position="133"/>
        <end position="154"/>
    </location>
</feature>
<gene>
    <name evidence="8" type="ORF">G7K_4094-t1</name>
</gene>
<dbReference type="PANTHER" id="PTHR28018">
    <property type="entry name" value="RESPIRATORY SUPERCOMPLEX FACTOR 2, MITOCHONDRIAL"/>
    <property type="match status" value="1"/>
</dbReference>